<dbReference type="Proteomes" id="UP000287527">
    <property type="component" value="Unassembled WGS sequence"/>
</dbReference>
<dbReference type="GO" id="GO:0004252">
    <property type="term" value="F:serine-type endopeptidase activity"/>
    <property type="evidence" value="ECO:0007669"/>
    <property type="project" value="TreeGrafter"/>
</dbReference>
<proteinExistence type="predicted"/>
<dbReference type="OrthoDB" id="9812921at2"/>
<dbReference type="Pfam" id="PF00326">
    <property type="entry name" value="Peptidase_S9"/>
    <property type="match status" value="1"/>
</dbReference>
<dbReference type="InterPro" id="IPR029058">
    <property type="entry name" value="AB_hydrolase_fold"/>
</dbReference>
<accession>A0A3S4T2V3</accession>
<dbReference type="GO" id="GO:0006508">
    <property type="term" value="P:proteolysis"/>
    <property type="evidence" value="ECO:0007669"/>
    <property type="project" value="InterPro"/>
</dbReference>
<evidence type="ECO:0000313" key="4">
    <source>
        <dbReference type="EMBL" id="RWX02304.1"/>
    </source>
</evidence>
<evidence type="ECO:0000259" key="3">
    <source>
        <dbReference type="Pfam" id="PF00326"/>
    </source>
</evidence>
<protein>
    <submittedName>
        <fullName evidence="4">S9 family peptidase</fullName>
    </submittedName>
</protein>
<dbReference type="EMBL" id="SBII01000002">
    <property type="protein sequence ID" value="RWX02304.1"/>
    <property type="molecule type" value="Genomic_DNA"/>
</dbReference>
<organism evidence="4 5">
    <name type="scientific">Flavobacterium cerinum</name>
    <dbReference type="NCBI Taxonomy" id="2502784"/>
    <lineage>
        <taxon>Bacteria</taxon>
        <taxon>Pseudomonadati</taxon>
        <taxon>Bacteroidota</taxon>
        <taxon>Flavobacteriia</taxon>
        <taxon>Flavobacteriales</taxon>
        <taxon>Flavobacteriaceae</taxon>
        <taxon>Flavobacterium</taxon>
    </lineage>
</organism>
<dbReference type="InterPro" id="IPR001375">
    <property type="entry name" value="Peptidase_S9_cat"/>
</dbReference>
<feature type="chain" id="PRO_5018759586" evidence="2">
    <location>
        <begin position="19"/>
        <end position="293"/>
    </location>
</feature>
<dbReference type="AlphaFoldDB" id="A0A3S4T2V3"/>
<keyword evidence="2" id="KW-0732">Signal</keyword>
<evidence type="ECO:0000313" key="5">
    <source>
        <dbReference type="Proteomes" id="UP000287527"/>
    </source>
</evidence>
<evidence type="ECO:0000256" key="1">
    <source>
        <dbReference type="ARBA" id="ARBA00022801"/>
    </source>
</evidence>
<reference evidence="4 5" key="1">
    <citation type="submission" date="2019-01" db="EMBL/GenBank/DDBJ databases">
        <title>Flavobacterium sp. nov.,isolated from freshwater.</title>
        <authorList>
            <person name="Zhang R."/>
            <person name="Du Z.-J."/>
        </authorList>
    </citation>
    <scope>NUCLEOTIDE SEQUENCE [LARGE SCALE GENOMIC DNA]</scope>
    <source>
        <strain evidence="4 5">1E403</strain>
    </source>
</reference>
<dbReference type="SUPFAM" id="SSF53474">
    <property type="entry name" value="alpha/beta-Hydrolases"/>
    <property type="match status" value="1"/>
</dbReference>
<name>A0A3S4T2V3_9FLAO</name>
<gene>
    <name evidence="4" type="ORF">EPI11_03545</name>
</gene>
<comment type="caution">
    <text evidence="4">The sequence shown here is derived from an EMBL/GenBank/DDBJ whole genome shotgun (WGS) entry which is preliminary data.</text>
</comment>
<sequence length="293" mass="33078">MMNKFVLLGLFFCTVSHAQIFKDFTLKENTAMNGRKEKFTHLNDVTVYDLEYHSFDDTFVKGFLITPKDNSKKYPVLIFNRGGNGHYGMVTEPYIVRFLSKIAAQGYIVIGSQLRGSEGSEGEDEWGGKDIDDVLFLFKIIDELKIADTSRIAQMGWSRGGVTNFHLLKKTNRIKAAINIAGPADLLSTHRKEMFKVYQHRIKGYAKDSIAASHRVSPIYQLDSIKNKKVSLLFLHGDKDTSVHIKNSELLKAKAKQIGIQSDMITYKGGDHGLMSQIDIVVDDVIGWLKRVL</sequence>
<evidence type="ECO:0000256" key="2">
    <source>
        <dbReference type="SAM" id="SignalP"/>
    </source>
</evidence>
<keyword evidence="1" id="KW-0378">Hydrolase</keyword>
<dbReference type="PANTHER" id="PTHR42776:SF27">
    <property type="entry name" value="DIPEPTIDYL PEPTIDASE FAMILY MEMBER 6"/>
    <property type="match status" value="1"/>
</dbReference>
<keyword evidence="5" id="KW-1185">Reference proteome</keyword>
<feature type="domain" description="Peptidase S9 prolyl oligopeptidase catalytic" evidence="3">
    <location>
        <begin position="102"/>
        <end position="293"/>
    </location>
</feature>
<dbReference type="Gene3D" id="3.40.50.1820">
    <property type="entry name" value="alpha/beta hydrolase"/>
    <property type="match status" value="1"/>
</dbReference>
<feature type="signal peptide" evidence="2">
    <location>
        <begin position="1"/>
        <end position="18"/>
    </location>
</feature>
<dbReference type="PANTHER" id="PTHR42776">
    <property type="entry name" value="SERINE PEPTIDASE S9 FAMILY MEMBER"/>
    <property type="match status" value="1"/>
</dbReference>